<comment type="caution">
    <text evidence="7">The sequence shown here is derived from an EMBL/GenBank/DDBJ whole genome shotgun (WGS) entry which is preliminary data.</text>
</comment>
<evidence type="ECO:0000259" key="6">
    <source>
        <dbReference type="PROSITE" id="PS50977"/>
    </source>
</evidence>
<evidence type="ECO:0000256" key="3">
    <source>
        <dbReference type="ARBA" id="ARBA00023125"/>
    </source>
</evidence>
<dbReference type="Pfam" id="PF00440">
    <property type="entry name" value="TetR_N"/>
    <property type="match status" value="1"/>
</dbReference>
<dbReference type="GO" id="GO:0000976">
    <property type="term" value="F:transcription cis-regulatory region binding"/>
    <property type="evidence" value="ECO:0007669"/>
    <property type="project" value="TreeGrafter"/>
</dbReference>
<proteinExistence type="predicted"/>
<keyword evidence="2" id="KW-0805">Transcription regulation</keyword>
<keyword evidence="1" id="KW-0678">Repressor</keyword>
<dbReference type="PANTHER" id="PTHR30055">
    <property type="entry name" value="HTH-TYPE TRANSCRIPTIONAL REGULATOR RUTR"/>
    <property type="match status" value="1"/>
</dbReference>
<feature type="DNA-binding region" description="H-T-H motif" evidence="5">
    <location>
        <begin position="25"/>
        <end position="44"/>
    </location>
</feature>
<sequence length="197" mass="20792">MVHARSDVVSTALRVLDAHGLADLTMRRLAAELDVRPSALYHHVADKQTLLAAVADELLARGRRPATAHAWPDRVREVAVGLRDALLAWTDGAELVGTVVGFGLGGTAPLRDLEEALAGSGLPDDLVPVAARTVWHFTLGHTWEEQTHLQAGAAGAIPDEPLGTRDPGAAFTAGLELVLDGLRARADRSTDRSLTAG</sequence>
<feature type="domain" description="HTH tetR-type" evidence="6">
    <location>
        <begin position="2"/>
        <end position="62"/>
    </location>
</feature>
<evidence type="ECO:0000313" key="8">
    <source>
        <dbReference type="Proteomes" id="UP001139485"/>
    </source>
</evidence>
<evidence type="ECO:0000256" key="1">
    <source>
        <dbReference type="ARBA" id="ARBA00022491"/>
    </source>
</evidence>
<gene>
    <name evidence="7" type="ORF">M8330_05305</name>
</gene>
<accession>A0A9X2D5J4</accession>
<dbReference type="InterPro" id="IPR036271">
    <property type="entry name" value="Tet_transcr_reg_TetR-rel_C_sf"/>
</dbReference>
<evidence type="ECO:0000256" key="4">
    <source>
        <dbReference type="ARBA" id="ARBA00023163"/>
    </source>
</evidence>
<dbReference type="SUPFAM" id="SSF46689">
    <property type="entry name" value="Homeodomain-like"/>
    <property type="match status" value="1"/>
</dbReference>
<evidence type="ECO:0000256" key="2">
    <source>
        <dbReference type="ARBA" id="ARBA00023015"/>
    </source>
</evidence>
<dbReference type="Pfam" id="PF02909">
    <property type="entry name" value="TetR_C_1"/>
    <property type="match status" value="1"/>
</dbReference>
<dbReference type="InterPro" id="IPR001647">
    <property type="entry name" value="HTH_TetR"/>
</dbReference>
<dbReference type="GO" id="GO:0003700">
    <property type="term" value="F:DNA-binding transcription factor activity"/>
    <property type="evidence" value="ECO:0007669"/>
    <property type="project" value="TreeGrafter"/>
</dbReference>
<organism evidence="7 8">
    <name type="scientific">Nocardioides bruguierae</name>
    <dbReference type="NCBI Taxonomy" id="2945102"/>
    <lineage>
        <taxon>Bacteria</taxon>
        <taxon>Bacillati</taxon>
        <taxon>Actinomycetota</taxon>
        <taxon>Actinomycetes</taxon>
        <taxon>Propionibacteriales</taxon>
        <taxon>Nocardioidaceae</taxon>
        <taxon>Nocardioides</taxon>
    </lineage>
</organism>
<dbReference type="SUPFAM" id="SSF48498">
    <property type="entry name" value="Tetracyclin repressor-like, C-terminal domain"/>
    <property type="match status" value="1"/>
</dbReference>
<name>A0A9X2D5J4_9ACTN</name>
<dbReference type="InterPro" id="IPR009057">
    <property type="entry name" value="Homeodomain-like_sf"/>
</dbReference>
<evidence type="ECO:0000256" key="5">
    <source>
        <dbReference type="PROSITE-ProRule" id="PRU00335"/>
    </source>
</evidence>
<dbReference type="InterPro" id="IPR003012">
    <property type="entry name" value="Tet_transcr_reg_TetR"/>
</dbReference>
<dbReference type="Gene3D" id="1.10.10.60">
    <property type="entry name" value="Homeodomain-like"/>
    <property type="match status" value="1"/>
</dbReference>
<dbReference type="PANTHER" id="PTHR30055:SF151">
    <property type="entry name" value="TRANSCRIPTIONAL REGULATORY PROTEIN"/>
    <property type="match status" value="1"/>
</dbReference>
<dbReference type="EMBL" id="JAMOIL010000005">
    <property type="protein sequence ID" value="MCM0619708.1"/>
    <property type="molecule type" value="Genomic_DNA"/>
</dbReference>
<keyword evidence="4" id="KW-0804">Transcription</keyword>
<dbReference type="PROSITE" id="PS50977">
    <property type="entry name" value="HTH_TETR_2"/>
    <property type="match status" value="1"/>
</dbReference>
<dbReference type="InterPro" id="IPR004111">
    <property type="entry name" value="Repressor_TetR_C"/>
</dbReference>
<reference evidence="7" key="1">
    <citation type="submission" date="2022-05" db="EMBL/GenBank/DDBJ databases">
        <authorList>
            <person name="Tuo L."/>
        </authorList>
    </citation>
    <scope>NUCLEOTIDE SEQUENCE</scope>
    <source>
        <strain evidence="7">BSK12Z-4</strain>
    </source>
</reference>
<evidence type="ECO:0000313" key="7">
    <source>
        <dbReference type="EMBL" id="MCM0619708.1"/>
    </source>
</evidence>
<dbReference type="AlphaFoldDB" id="A0A9X2D5J4"/>
<dbReference type="PRINTS" id="PR00400">
    <property type="entry name" value="TETREPRESSOR"/>
</dbReference>
<dbReference type="RefSeq" id="WP_250826475.1">
    <property type="nucleotide sequence ID" value="NZ_JAMOIL010000005.1"/>
</dbReference>
<keyword evidence="3 5" id="KW-0238">DNA-binding</keyword>
<keyword evidence="8" id="KW-1185">Reference proteome</keyword>
<protein>
    <submittedName>
        <fullName evidence="7">TetR/AcrR family transcriptional regulator C-terminal domain-containing protein</fullName>
    </submittedName>
</protein>
<dbReference type="InterPro" id="IPR050109">
    <property type="entry name" value="HTH-type_TetR-like_transc_reg"/>
</dbReference>
<dbReference type="Proteomes" id="UP001139485">
    <property type="component" value="Unassembled WGS sequence"/>
</dbReference>
<dbReference type="Gene3D" id="1.10.357.10">
    <property type="entry name" value="Tetracycline Repressor, domain 2"/>
    <property type="match status" value="1"/>
</dbReference>
<dbReference type="GO" id="GO:0046677">
    <property type="term" value="P:response to antibiotic"/>
    <property type="evidence" value="ECO:0007669"/>
    <property type="project" value="InterPro"/>
</dbReference>
<dbReference type="GO" id="GO:0045892">
    <property type="term" value="P:negative regulation of DNA-templated transcription"/>
    <property type="evidence" value="ECO:0007669"/>
    <property type="project" value="InterPro"/>
</dbReference>